<feature type="region of interest" description="Disordered" evidence="1">
    <location>
        <begin position="303"/>
        <end position="328"/>
    </location>
</feature>
<reference evidence="2 3" key="1">
    <citation type="journal article" date="2019" name="Environ. Microbiol.">
        <title>At the nexus of three kingdoms: the genome of the mycorrhizal fungus Gigaspora margarita provides insights into plant, endobacterial and fungal interactions.</title>
        <authorList>
            <person name="Venice F."/>
            <person name="Ghignone S."/>
            <person name="Salvioli di Fossalunga A."/>
            <person name="Amselem J."/>
            <person name="Novero M."/>
            <person name="Xianan X."/>
            <person name="Sedzielewska Toro K."/>
            <person name="Morin E."/>
            <person name="Lipzen A."/>
            <person name="Grigoriev I.V."/>
            <person name="Henrissat B."/>
            <person name="Martin F.M."/>
            <person name="Bonfante P."/>
        </authorList>
    </citation>
    <scope>NUCLEOTIDE SEQUENCE [LARGE SCALE GENOMIC DNA]</scope>
    <source>
        <strain evidence="2 3">BEG34</strain>
    </source>
</reference>
<evidence type="ECO:0000313" key="2">
    <source>
        <dbReference type="EMBL" id="KAF0398404.1"/>
    </source>
</evidence>
<comment type="caution">
    <text evidence="2">The sequence shown here is derived from an EMBL/GenBank/DDBJ whole genome shotgun (WGS) entry which is preliminary data.</text>
</comment>
<keyword evidence="3" id="KW-1185">Reference proteome</keyword>
<proteinExistence type="predicted"/>
<gene>
    <name evidence="2" type="ORF">F8M41_009857</name>
</gene>
<evidence type="ECO:0000313" key="3">
    <source>
        <dbReference type="Proteomes" id="UP000439903"/>
    </source>
</evidence>
<dbReference type="EMBL" id="WTPW01002083">
    <property type="protein sequence ID" value="KAF0398404.1"/>
    <property type="molecule type" value="Genomic_DNA"/>
</dbReference>
<accession>A0A8H3X4C8</accession>
<name>A0A8H3X4C8_GIGMA</name>
<feature type="compositionally biased region" description="Acidic residues" evidence="1">
    <location>
        <begin position="303"/>
        <end position="317"/>
    </location>
</feature>
<evidence type="ECO:0000256" key="1">
    <source>
        <dbReference type="SAM" id="MobiDB-lite"/>
    </source>
</evidence>
<dbReference type="OrthoDB" id="2344602at2759"/>
<organism evidence="2 3">
    <name type="scientific">Gigaspora margarita</name>
    <dbReference type="NCBI Taxonomy" id="4874"/>
    <lineage>
        <taxon>Eukaryota</taxon>
        <taxon>Fungi</taxon>
        <taxon>Fungi incertae sedis</taxon>
        <taxon>Mucoromycota</taxon>
        <taxon>Glomeromycotina</taxon>
        <taxon>Glomeromycetes</taxon>
        <taxon>Diversisporales</taxon>
        <taxon>Gigasporaceae</taxon>
        <taxon>Gigaspora</taxon>
    </lineage>
</organism>
<protein>
    <submittedName>
        <fullName evidence="2">Uncharacterized protein</fullName>
    </submittedName>
</protein>
<sequence>MHKLFFLATVQKTRKPKTNSFTSILDQILNKYNLSAESNLLQLHAHAGELGTMLPDWKAHKDFPFSQFCKELAEAGIDPEQINTYAKLPNVTRASNKIQKKKLEQGLISQPKTPKHFSLEEGLRRLRNIHTTKTPTLQNLADVIMMLSMRPTEATTLRIIYYETDELNPLEWYNPDYSWYCTGYIKNKGETKNNSEPQPFLSMEKNPERAKKLLTWIQDAIATRKLRNPVYSINRKHSTGVFSKFLKAYGIIAKRLRKIGGKHASRVHSGQNSTSQHLAFLSRIAMRHKMDCHDSGMYYAEGDTSDTDLNSDPEPEPETLAPTPKPINENTSEIEDIYDLYGTMILWIESYCGTMALTCLTLLAHTEISFINLSALIFCVTSEMSSPDMILDIEKIVINALSRLLLAKVSSSQITIEDAIGNVSKASLFR</sequence>
<dbReference type="Proteomes" id="UP000439903">
    <property type="component" value="Unassembled WGS sequence"/>
</dbReference>
<dbReference type="AlphaFoldDB" id="A0A8H3X4C8"/>